<feature type="domain" description="CHAT" evidence="3">
    <location>
        <begin position="1343"/>
        <end position="1705"/>
    </location>
</feature>
<feature type="region of interest" description="Disordered" evidence="2">
    <location>
        <begin position="1555"/>
        <end position="1589"/>
    </location>
</feature>
<feature type="compositionally biased region" description="Basic and acidic residues" evidence="2">
    <location>
        <begin position="1564"/>
        <end position="1580"/>
    </location>
</feature>
<feature type="repeat" description="TPR" evidence="1">
    <location>
        <begin position="508"/>
        <end position="541"/>
    </location>
</feature>
<dbReference type="InterPro" id="IPR011990">
    <property type="entry name" value="TPR-like_helical_dom_sf"/>
</dbReference>
<dbReference type="SMART" id="SM00028">
    <property type="entry name" value="TPR"/>
    <property type="match status" value="23"/>
</dbReference>
<comment type="caution">
    <text evidence="4">The sequence shown here is derived from an EMBL/GenBank/DDBJ whole genome shotgun (WGS) entry which is preliminary data.</text>
</comment>
<gene>
    <name evidence="4" type="ORF">LOD99_13599</name>
</gene>
<feature type="region of interest" description="Disordered" evidence="2">
    <location>
        <begin position="1306"/>
        <end position="1332"/>
    </location>
</feature>
<dbReference type="Pfam" id="PF13424">
    <property type="entry name" value="TPR_12"/>
    <property type="match status" value="1"/>
</dbReference>
<evidence type="ECO:0000313" key="5">
    <source>
        <dbReference type="Proteomes" id="UP001165289"/>
    </source>
</evidence>
<dbReference type="PROSITE" id="PS50005">
    <property type="entry name" value="TPR"/>
    <property type="match status" value="5"/>
</dbReference>
<evidence type="ECO:0000313" key="4">
    <source>
        <dbReference type="EMBL" id="KAI6660875.1"/>
    </source>
</evidence>
<sequence>MSNQFKPTPTPYRHTRCGSLPSHPPDSDFSSIVERYATAIALDPNNYNNYCNRSSALLSAGRIQESIQDAKKAISLQPDHSLPYYRLGLAHKTRNNEIDAIVAFCQALSRDVNDQNYMHELCELVLSGHFGTFTEMFRTLHSMGMEQDSFILISSVGNEFINLNENKKAVVVLQSARQITTDKMKVKSTLLFSLADLYWSLNDMKNAINVLEENIQLCDRMQDKISLLRCCTSLAQCFTALKQWNRAIDTYTRQINVAITISDFRTALYGCSSIGECYTIMGQHVLAVPSHRRAIQFAQRIQDKLTEAKEHCYAGCALISAGRPQQSQYHLLEHLELARELREVDEEKRALANLTQSYFMIGEYENSLSFSKSLYTLSSQSSDQAMVTRAYAGMGKAHQAMGNFEQAIELFTEQLKVSKECPEPVPRTKALANLAFAYEASGDNSMSLKYGYDLLSMSENFGLTSLQAKAYGVLGKNYSTLGNFSEALKYYQLQLGLNYTSHNPNIHLSTLCELASCFADLGEIEQASEHFTNALSYAENEKKCSREMVCYALEHYGQFLCKNGNFKQALAQLERCLEMTAASSQSRIVRRRICRELAICYEEIGNLEQAIHFYKELFRRGREEKAKNLMLESLEKLQSIYKLLGDEAQVAIYESKRHILEIESLSMASSSPTRSVTIAELARRGNDWIQKGYLEEAVTCFEDLLDKARVEEQPLLEGVAYVGLARICQKKGEYQEAIYHLKNDVLIRRTLHDLTGEVASLERLGDLCFEGEMYEEAVSHFENQLEVARQAKTVMGEVSSLGKLGKVLVKLDRLEDALSYYSEQLTIYTNNVTIGEVKDQAECCADIGDIQLQLNNLPEALSCHTQHLALVQQVGQPQLQIRAYGAMGKVHFCLGQHDDALMCYDKKQRLCRKMESQSGEVEVYGEMAVVYISTGCWAQAVSCYRHQRDLARLMLEAVPTCVEAKRSLYIALSGLANVYFQQEIYNKALENEYKGFEVANQLGDEEWKMRANGSLADIHEKTHNFLKSIAYRETQLQLARNINNSSNIANGLLGLGRCQFYRSEFHQAAISLREALTESCNLNQQGLEGRIRYYLGLVYLHLEEMESAETTLQTAHPLIDGLVNDSLLIPVRLVELLHMQENLYLGLELSLVSLDRHLEALVAADCKKNTRFLKYIIYRYNTNPEVLKSAGFFQQPLLTYDMTKLLKRIHHTVLVYSVAYTKLHIWVLRGGLIQFKQINLTEITPTLRRLNISSLNSLSGDSFLFTDFHPGLVELITQTRDSIGISTLFCSRKIPLSPVLPFTPLSENSDSETSSVTRSSISSGSSKRSATSIDYQPSTEVLLPRLYRLLIEPIESKLPSSHTHESITLILDRELHLIPFPLLSPPDITLPTFARAYKLSFSLSLQTLLQQLSLIPHLKENLKHTRWITMHSSGERKDPLQFLHMRNVTRDLDLPEDYSVMLAQTPAPPLVVASPHFLNIDTSTNKRTWCMKPAAEKEARRIGSILKVKPIIRNKASRDKIMEILQTTNCVYFSGQVSWDTMELILIAKPHTSNLKSENQGGEQQKERGRGDGECERETGNGEESQLLENTEYSTINSEDLLISNFNQMNLFVLSGHCLTSDSELDINDVISLAHILLSAGVKCVILPLWASPDNSARTLLMSLFNGLTVGGKLVTVFQRAMEGVQGFSSFSHPLNWAGYMALGSDVTLQEFNPAPYFQQLISNPLEDVKYTMNFLKELLIEAESLIVAGCSVPNVIPQKDVEAQMGASEGWKEILLCAGFHFSNGIPPDIPNSIVYPSNDETHGLHTCLSYVTSLIEMDKYMLSYLQNLRDREILIYPLLRLLKLSIFQLTSSTCESKGDASELVTVGTEIYVWNVQDCEEILKYIGYKLKSVSSTDVQLQIPKQHLTKSYLEAIISCLHALFGPEALLPRIVFETQSTEETL</sequence>
<dbReference type="InterPro" id="IPR024983">
    <property type="entry name" value="CHAT_dom"/>
</dbReference>
<feature type="repeat" description="TPR" evidence="1">
    <location>
        <begin position="388"/>
        <end position="421"/>
    </location>
</feature>
<name>A0AAV7KIX5_9METZ</name>
<evidence type="ECO:0000256" key="1">
    <source>
        <dbReference type="PROSITE-ProRule" id="PRU00339"/>
    </source>
</evidence>
<feature type="region of interest" description="Disordered" evidence="2">
    <location>
        <begin position="1"/>
        <end position="26"/>
    </location>
</feature>
<organism evidence="4 5">
    <name type="scientific">Oopsacas minuta</name>
    <dbReference type="NCBI Taxonomy" id="111878"/>
    <lineage>
        <taxon>Eukaryota</taxon>
        <taxon>Metazoa</taxon>
        <taxon>Porifera</taxon>
        <taxon>Hexactinellida</taxon>
        <taxon>Hexasterophora</taxon>
        <taxon>Lyssacinosida</taxon>
        <taxon>Leucopsacidae</taxon>
        <taxon>Oopsacas</taxon>
    </lineage>
</organism>
<feature type="repeat" description="TPR" evidence="1">
    <location>
        <begin position="468"/>
        <end position="501"/>
    </location>
</feature>
<keyword evidence="1" id="KW-0802">TPR repeat</keyword>
<dbReference type="Pfam" id="PF12770">
    <property type="entry name" value="CHAT"/>
    <property type="match status" value="1"/>
</dbReference>
<dbReference type="Pfam" id="PF13176">
    <property type="entry name" value="TPR_7"/>
    <property type="match status" value="1"/>
</dbReference>
<evidence type="ECO:0000256" key="2">
    <source>
        <dbReference type="SAM" id="MobiDB-lite"/>
    </source>
</evidence>
<dbReference type="InterPro" id="IPR019734">
    <property type="entry name" value="TPR_rpt"/>
</dbReference>
<dbReference type="Gene3D" id="1.25.40.10">
    <property type="entry name" value="Tetratricopeptide repeat domain"/>
    <property type="match status" value="6"/>
</dbReference>
<keyword evidence="5" id="KW-1185">Reference proteome</keyword>
<reference evidence="4 5" key="1">
    <citation type="journal article" date="2023" name="BMC Biol.">
        <title>The compact genome of the sponge Oopsacas minuta (Hexactinellida) is lacking key metazoan core genes.</title>
        <authorList>
            <person name="Santini S."/>
            <person name="Schenkelaars Q."/>
            <person name="Jourda C."/>
            <person name="Duchesne M."/>
            <person name="Belahbib H."/>
            <person name="Rocher C."/>
            <person name="Selva M."/>
            <person name="Riesgo A."/>
            <person name="Vervoort M."/>
            <person name="Leys S.P."/>
            <person name="Kodjabachian L."/>
            <person name="Le Bivic A."/>
            <person name="Borchiellini C."/>
            <person name="Claverie J.M."/>
            <person name="Renard E."/>
        </authorList>
    </citation>
    <scope>NUCLEOTIDE SEQUENCE [LARGE SCALE GENOMIC DNA]</scope>
    <source>
        <strain evidence="4">SPO-2</strain>
    </source>
</reference>
<feature type="compositionally biased region" description="Low complexity" evidence="2">
    <location>
        <begin position="1311"/>
        <end position="1332"/>
    </location>
</feature>
<accession>A0AAV7KIX5</accession>
<dbReference type="Pfam" id="PF13181">
    <property type="entry name" value="TPR_8"/>
    <property type="match status" value="3"/>
</dbReference>
<dbReference type="PANTHER" id="PTHR10098">
    <property type="entry name" value="RAPSYN-RELATED"/>
    <property type="match status" value="1"/>
</dbReference>
<feature type="repeat" description="TPR" evidence="1">
    <location>
        <begin position="47"/>
        <end position="80"/>
    </location>
</feature>
<dbReference type="EMBL" id="JAKMXF010000022">
    <property type="protein sequence ID" value="KAI6660875.1"/>
    <property type="molecule type" value="Genomic_DNA"/>
</dbReference>
<evidence type="ECO:0000259" key="3">
    <source>
        <dbReference type="Pfam" id="PF12770"/>
    </source>
</evidence>
<dbReference type="Proteomes" id="UP001165289">
    <property type="component" value="Unassembled WGS sequence"/>
</dbReference>
<dbReference type="PANTHER" id="PTHR10098:SF108">
    <property type="entry name" value="TETRATRICOPEPTIDE REPEAT PROTEIN 28"/>
    <property type="match status" value="1"/>
</dbReference>
<proteinExistence type="predicted"/>
<protein>
    <submittedName>
        <fullName evidence="4">Tetratricopeptide repeat protein 28-like isoform X1</fullName>
    </submittedName>
</protein>
<dbReference type="SUPFAM" id="SSF48452">
    <property type="entry name" value="TPR-like"/>
    <property type="match status" value="7"/>
</dbReference>
<feature type="repeat" description="TPR" evidence="1">
    <location>
        <begin position="798"/>
        <end position="831"/>
    </location>
</feature>